<feature type="region of interest" description="Disordered" evidence="1">
    <location>
        <begin position="448"/>
        <end position="476"/>
    </location>
</feature>
<dbReference type="Gene3D" id="1.25.40.10">
    <property type="entry name" value="Tetratricopeptide repeat domain"/>
    <property type="match status" value="1"/>
</dbReference>
<dbReference type="SUPFAM" id="SSF56300">
    <property type="entry name" value="Metallo-dependent phosphatases"/>
    <property type="match status" value="1"/>
</dbReference>
<evidence type="ECO:0000313" key="4">
    <source>
        <dbReference type="EMBL" id="VFJ86412.1"/>
    </source>
</evidence>
<dbReference type="Gene3D" id="3.60.21.10">
    <property type="match status" value="1"/>
</dbReference>
<dbReference type="EMBL" id="CAADFI010000001">
    <property type="protein sequence ID" value="VFJ88285.1"/>
    <property type="molecule type" value="Genomic_DNA"/>
</dbReference>
<protein>
    <submittedName>
        <fullName evidence="4">Tetratricopeptide repeat-containing protein</fullName>
    </submittedName>
</protein>
<dbReference type="Gene3D" id="3.40.50.300">
    <property type="entry name" value="P-loop containing nucleotide triphosphate hydrolases"/>
    <property type="match status" value="1"/>
</dbReference>
<dbReference type="Pfam" id="PF13424">
    <property type="entry name" value="TPR_12"/>
    <property type="match status" value="1"/>
</dbReference>
<dbReference type="GO" id="GO:0016787">
    <property type="term" value="F:hydrolase activity"/>
    <property type="evidence" value="ECO:0007669"/>
    <property type="project" value="InterPro"/>
</dbReference>
<dbReference type="InterPro" id="IPR029052">
    <property type="entry name" value="Metallo-depent_PP-like"/>
</dbReference>
<sequence length="1144" mass="125694">MAMPAPYDGHGAYAPLPILPKLISREVQNMAIAKYIPGLAGDRCNPPRTIPQGGANVCMGLAMNENLSFPAKGEIQPLGRSMEAPMTDAFSWLHLTDLHYGLDGQDCLWPTLRQSFLEDLGELHKHCGPWDAVLFTGDLVQGGKSAEFRQMQAGVLNPLWERLDELGSGGAALLAAPGNHDLFRPNPDEDNPALDTLLEADGFARVATKFWDNPTGAYRRVIHDAFAAYSEWWRDAPRRPADLATGALPGDFACTLERGTHHIGIMGLNTAFLQLADGDYQGRLAWDARQVHALCPGGVDHWTGQHDIRLLLTHQGPHWLTPEAQEHGASEVAPAGRFALHLFGHEHEAKTSSVSKIGGETVRQYQASSVFGLEKYGQPPTLHRVHGYTAGRIQFGPQETTLRLWPRVATNKNGPWHFVPAEDTAVKLQADGGTAPEVIAQTRTAHAPIAPKPSAPETPPAPPAATPPHSTLPPRRNFFGRGEELAKLAGYLSPQDRSWGVVIDGPGGMGKTALALEAAHRAPAEHFPLKLWVTAKSRELHPEGERAPRDHRVDDYYALLDELGRALGRDDIRKAAREERPTLARHALAGRRALLVLDNLESFNPHERRRLFELLERLPVGCRALVTSRRRADGSLAARYLRLDKLARGAADELLDGLGKDWPPIARLTQAQRERLYNETGGNPLLLTWTAGQLGRTTGRCRTVMDAVARLQEAHRREALDESNDPLEFIFGDLVETFTLDETAVLSALVHFTQPAPIEWLMPLVNPTRHSQRGFLGRFVQHFGDKRLGTKAVETTLDALRDRALLMEDDEAGTWLLPPLAARFLRRVRPEAVVACGERLAKDAYALAQENGYRKHDRFPVLEAAWPRIEAALPLFIAGDNRRLQAACDALGRFLDFSGRWDERLWLNREAEAKAEAAKDFRNAGWRAYQAGWHHYLRGESGEVLACAGRAEGHFQAARAGARANAREQAVAIRLRGLGHQLAKDYPAAIEAYREALDLDRGLAPKSKEVASGLNDLAGALRASGRPDEAEPYYREALALAKELPHPEGVAIYTGNLAQLALDREAWPEAEKLARAALGLAEGVGRWELIAACCHRLAQALARQGRGGEGLGHARRAVDIYAKLRSPGLAEAEAILEKCRASST</sequence>
<dbReference type="Pfam" id="PF00149">
    <property type="entry name" value="Metallophos"/>
    <property type="match status" value="1"/>
</dbReference>
<dbReference type="SMART" id="SM00028">
    <property type="entry name" value="TPR"/>
    <property type="match status" value="4"/>
</dbReference>
<dbReference type="InterPro" id="IPR004843">
    <property type="entry name" value="Calcineurin-like_PHP"/>
</dbReference>
<evidence type="ECO:0000313" key="6">
    <source>
        <dbReference type="EMBL" id="VFJ95505.1"/>
    </source>
</evidence>
<evidence type="ECO:0000259" key="2">
    <source>
        <dbReference type="Pfam" id="PF00149"/>
    </source>
</evidence>
<evidence type="ECO:0000259" key="3">
    <source>
        <dbReference type="Pfam" id="PF13191"/>
    </source>
</evidence>
<reference evidence="4" key="1">
    <citation type="submission" date="2019-02" db="EMBL/GenBank/DDBJ databases">
        <authorList>
            <person name="Gruber-Vodicka R. H."/>
            <person name="Seah K. B. B."/>
        </authorList>
    </citation>
    <scope>NUCLEOTIDE SEQUENCE</scope>
    <source>
        <strain evidence="6">BECK_SA2B12</strain>
        <strain evidence="4">BECK_SA2B15</strain>
        <strain evidence="5">BECK_SA2B20</strain>
    </source>
</reference>
<evidence type="ECO:0000313" key="5">
    <source>
        <dbReference type="EMBL" id="VFJ88285.1"/>
    </source>
</evidence>
<dbReference type="PANTHER" id="PTHR47691:SF3">
    <property type="entry name" value="HTH-TYPE TRANSCRIPTIONAL REGULATOR RV0890C-RELATED"/>
    <property type="match status" value="1"/>
</dbReference>
<dbReference type="InterPro" id="IPR027417">
    <property type="entry name" value="P-loop_NTPase"/>
</dbReference>
<name>A0A450U5J9_9GAMM</name>
<dbReference type="InterPro" id="IPR019734">
    <property type="entry name" value="TPR_rpt"/>
</dbReference>
<dbReference type="SUPFAM" id="SSF52540">
    <property type="entry name" value="P-loop containing nucleoside triphosphate hydrolases"/>
    <property type="match status" value="1"/>
</dbReference>
<organism evidence="4">
    <name type="scientific">Candidatus Kentrum eta</name>
    <dbReference type="NCBI Taxonomy" id="2126337"/>
    <lineage>
        <taxon>Bacteria</taxon>
        <taxon>Pseudomonadati</taxon>
        <taxon>Pseudomonadota</taxon>
        <taxon>Gammaproteobacteria</taxon>
        <taxon>Candidatus Kentrum</taxon>
    </lineage>
</organism>
<proteinExistence type="predicted"/>
<feature type="domain" description="Calcineurin-like phosphoesterase" evidence="2">
    <location>
        <begin position="93"/>
        <end position="348"/>
    </location>
</feature>
<dbReference type="PANTHER" id="PTHR47691">
    <property type="entry name" value="REGULATOR-RELATED"/>
    <property type="match status" value="1"/>
</dbReference>
<feature type="compositionally biased region" description="Pro residues" evidence="1">
    <location>
        <begin position="450"/>
        <end position="466"/>
    </location>
</feature>
<dbReference type="InterPro" id="IPR041664">
    <property type="entry name" value="AAA_16"/>
</dbReference>
<gene>
    <name evidence="4" type="ORF">BECKH772A_GA0070896_1000154</name>
    <name evidence="5" type="ORF">BECKH772B_GA0070898_1000146</name>
    <name evidence="6" type="ORF">BECKH772C_GA0070978_1000254</name>
</gene>
<feature type="domain" description="Orc1-like AAA ATPase" evidence="3">
    <location>
        <begin position="477"/>
        <end position="620"/>
    </location>
</feature>
<evidence type="ECO:0000256" key="1">
    <source>
        <dbReference type="SAM" id="MobiDB-lite"/>
    </source>
</evidence>
<accession>A0A450U5J9</accession>
<dbReference type="EMBL" id="CAADFJ010000002">
    <property type="protein sequence ID" value="VFJ95505.1"/>
    <property type="molecule type" value="Genomic_DNA"/>
</dbReference>
<dbReference type="Pfam" id="PF13374">
    <property type="entry name" value="TPR_10"/>
    <property type="match status" value="1"/>
</dbReference>
<dbReference type="SUPFAM" id="SSF48452">
    <property type="entry name" value="TPR-like"/>
    <property type="match status" value="1"/>
</dbReference>
<dbReference type="Pfam" id="PF13191">
    <property type="entry name" value="AAA_16"/>
    <property type="match status" value="1"/>
</dbReference>
<dbReference type="EMBL" id="CAADFG010000001">
    <property type="protein sequence ID" value="VFJ86412.1"/>
    <property type="molecule type" value="Genomic_DNA"/>
</dbReference>
<dbReference type="AlphaFoldDB" id="A0A450U5J9"/>
<dbReference type="InterPro" id="IPR011990">
    <property type="entry name" value="TPR-like_helical_dom_sf"/>
</dbReference>